<dbReference type="EMBL" id="LLKB01000005">
    <property type="protein sequence ID" value="KQC84900.1"/>
    <property type="molecule type" value="Genomic_DNA"/>
</dbReference>
<evidence type="ECO:0000313" key="6">
    <source>
        <dbReference type="Proteomes" id="UP000050833"/>
    </source>
</evidence>
<dbReference type="SUPFAM" id="SSF53850">
    <property type="entry name" value="Periplasmic binding protein-like II"/>
    <property type="match status" value="1"/>
</dbReference>
<keyword evidence="6" id="KW-1185">Reference proteome</keyword>
<dbReference type="Pfam" id="PF13416">
    <property type="entry name" value="SBP_bac_8"/>
    <property type="match status" value="1"/>
</dbReference>
<dbReference type="PANTHER" id="PTHR30061:SF50">
    <property type="entry name" value="MALTOSE_MALTODEXTRIN-BINDING PERIPLASMIC PROTEIN"/>
    <property type="match status" value="1"/>
</dbReference>
<dbReference type="Proteomes" id="UP000050833">
    <property type="component" value="Unassembled WGS sequence"/>
</dbReference>
<evidence type="ECO:0000256" key="1">
    <source>
        <dbReference type="ARBA" id="ARBA00008520"/>
    </source>
</evidence>
<evidence type="ECO:0000313" key="5">
    <source>
        <dbReference type="EMBL" id="KQC84900.1"/>
    </source>
</evidence>
<dbReference type="InterPro" id="IPR006059">
    <property type="entry name" value="SBP"/>
</dbReference>
<dbReference type="GO" id="GO:0042956">
    <property type="term" value="P:maltodextrin transmembrane transport"/>
    <property type="evidence" value="ECO:0007669"/>
    <property type="project" value="TreeGrafter"/>
</dbReference>
<dbReference type="GO" id="GO:0055052">
    <property type="term" value="C:ATP-binding cassette (ABC) transporter complex, substrate-binding subunit-containing"/>
    <property type="evidence" value="ECO:0007669"/>
    <property type="project" value="TreeGrafter"/>
</dbReference>
<proteinExistence type="inferred from homology"/>
<protein>
    <recommendedName>
        <fullName evidence="7">Cyclodextrin-binding protein</fullName>
    </recommendedName>
</protein>
<evidence type="ECO:0000256" key="3">
    <source>
        <dbReference type="ARBA" id="ARBA00022729"/>
    </source>
</evidence>
<feature type="signal peptide" evidence="4">
    <location>
        <begin position="1"/>
        <end position="20"/>
    </location>
</feature>
<accession>A0AAW3JR02</accession>
<dbReference type="AlphaFoldDB" id="A0AAW3JR02"/>
<dbReference type="RefSeq" id="WP_055944143.1">
    <property type="nucleotide sequence ID" value="NZ_JAQDCV010000002.1"/>
</dbReference>
<evidence type="ECO:0000256" key="2">
    <source>
        <dbReference type="ARBA" id="ARBA00022448"/>
    </source>
</evidence>
<dbReference type="PROSITE" id="PS51257">
    <property type="entry name" value="PROKAR_LIPOPROTEIN"/>
    <property type="match status" value="1"/>
</dbReference>
<evidence type="ECO:0000256" key="4">
    <source>
        <dbReference type="SAM" id="SignalP"/>
    </source>
</evidence>
<dbReference type="GO" id="GO:0015768">
    <property type="term" value="P:maltose transport"/>
    <property type="evidence" value="ECO:0007669"/>
    <property type="project" value="TreeGrafter"/>
</dbReference>
<dbReference type="GO" id="GO:1901982">
    <property type="term" value="F:maltose binding"/>
    <property type="evidence" value="ECO:0007669"/>
    <property type="project" value="TreeGrafter"/>
</dbReference>
<sequence length="418" mass="45862">MRKKILAGMLAALMAVSMLTGCSGRPDNAKNNSAADDSKKKTEKVELTVWAGAEDREYLKKVADNFIKEHSSEADISIIHKDMVEGECRSNLLGNVLKGADVYTTTDGDISAIAAGGAADPVKNADTVKNENLASAVKAVTVNNTIYGYPITADNGYFLYYNKKYLKASDVKSLDRILSIAAKNNKKFAMDWTSGWYLYAFYGQTGLKVKLNKDGVTNSCNWNSTQNQIKGTDVANSLIRIGKNKGFENTTDWLTGIKKGKVIACVSGIWDEAAIKKMYGKNYAAAMLPAYNCNGKKVQMSTYFGYKMLGVNPYSKNKEWAHKLAQYISNEDNQKLRFEMRGQGPSNIKAGKADEIKKSQAVQAILAQQTYSELQRLGGNFWTPSSNLGKALANNSISGNLQNYLDKIVKQINASTVQ</sequence>
<keyword evidence="2" id="KW-0813">Transport</keyword>
<keyword evidence="3 4" id="KW-0732">Signal</keyword>
<comment type="caution">
    <text evidence="5">The sequence shown here is derived from an EMBL/GenBank/DDBJ whole genome shotgun (WGS) entry which is preliminary data.</text>
</comment>
<dbReference type="PANTHER" id="PTHR30061">
    <property type="entry name" value="MALTOSE-BINDING PERIPLASMIC PROTEIN"/>
    <property type="match status" value="1"/>
</dbReference>
<comment type="similarity">
    <text evidence="1">Belongs to the bacterial solute-binding protein 1 family.</text>
</comment>
<feature type="chain" id="PRO_5043374519" description="Cyclodextrin-binding protein" evidence="4">
    <location>
        <begin position="21"/>
        <end position="418"/>
    </location>
</feature>
<evidence type="ECO:0008006" key="7">
    <source>
        <dbReference type="Google" id="ProtNLM"/>
    </source>
</evidence>
<gene>
    <name evidence="5" type="ORF">APZ18_09280</name>
</gene>
<name>A0AAW3JR02_9FIRM</name>
<dbReference type="Gene3D" id="3.40.190.10">
    <property type="entry name" value="Periplasmic binding protein-like II"/>
    <property type="match status" value="2"/>
</dbReference>
<organism evidence="5 6">
    <name type="scientific">Butyribacter intestini</name>
    <dbReference type="NCBI Taxonomy" id="1703332"/>
    <lineage>
        <taxon>Bacteria</taxon>
        <taxon>Bacillati</taxon>
        <taxon>Bacillota</taxon>
        <taxon>Clostridia</taxon>
        <taxon>Lachnospirales</taxon>
        <taxon>Lachnospiraceae</taxon>
        <taxon>Butyribacter</taxon>
    </lineage>
</organism>
<reference evidence="5 6" key="1">
    <citation type="submission" date="2015-10" db="EMBL/GenBank/DDBJ databases">
        <title>Butyribacter intestini gen. nov., sp. nov., a butyric acid-producing bacterium of the family Lachnospiraceae isolated from the human faeces.</title>
        <authorList>
            <person name="Zou Y."/>
            <person name="Xue W."/>
            <person name="Luo G."/>
            <person name="Lv M."/>
        </authorList>
    </citation>
    <scope>NUCLEOTIDE SEQUENCE [LARGE SCALE GENOMIC DNA]</scope>
    <source>
        <strain evidence="5 6">TF01-11</strain>
    </source>
</reference>